<feature type="region of interest" description="Disordered" evidence="5">
    <location>
        <begin position="1"/>
        <end position="93"/>
    </location>
</feature>
<dbReference type="InterPro" id="IPR009060">
    <property type="entry name" value="UBA-like_sf"/>
</dbReference>
<evidence type="ECO:0000259" key="6">
    <source>
        <dbReference type="PROSITE" id="PS51229"/>
    </source>
</evidence>
<dbReference type="InterPro" id="IPR005176">
    <property type="entry name" value="PONY_dom"/>
</dbReference>
<dbReference type="CDD" id="cd14411">
    <property type="entry name" value="UBA_DCNL1"/>
    <property type="match status" value="1"/>
</dbReference>
<dbReference type="GO" id="GO:0097602">
    <property type="term" value="F:cullin family protein binding"/>
    <property type="evidence" value="ECO:0007669"/>
    <property type="project" value="TreeGrafter"/>
</dbReference>
<dbReference type="SUPFAM" id="SSF46934">
    <property type="entry name" value="UBA-like"/>
    <property type="match status" value="1"/>
</dbReference>
<dbReference type="InterPro" id="IPR014764">
    <property type="entry name" value="DCN-prot"/>
</dbReference>
<dbReference type="Gene3D" id="1.10.238.200">
    <property type="entry name" value="Cullin, PONY binding domain"/>
    <property type="match status" value="1"/>
</dbReference>
<dbReference type="GO" id="GO:0031624">
    <property type="term" value="F:ubiquitin conjugating enzyme binding"/>
    <property type="evidence" value="ECO:0007669"/>
    <property type="project" value="TreeGrafter"/>
</dbReference>
<proteinExistence type="predicted"/>
<dbReference type="GO" id="GO:0005737">
    <property type="term" value="C:cytoplasm"/>
    <property type="evidence" value="ECO:0007669"/>
    <property type="project" value="UniProtKB-ARBA"/>
</dbReference>
<dbReference type="FunFam" id="1.10.238.10:FF:000030">
    <property type="entry name" value="DCN1-like protein"/>
    <property type="match status" value="1"/>
</dbReference>
<feature type="domain" description="DCUN1" evidence="6">
    <location>
        <begin position="197"/>
        <end position="385"/>
    </location>
</feature>
<dbReference type="PANTHER" id="PTHR12281">
    <property type="entry name" value="RP42 RELATED"/>
    <property type="match status" value="1"/>
</dbReference>
<reference evidence="7 8" key="1">
    <citation type="submission" date="2008-02" db="EMBL/GenBank/DDBJ databases">
        <title>A 6x draft sequence assembly of the Pongo pygmaeus abelii genome.</title>
        <authorList>
            <person name="Wilson R.K."/>
            <person name="Mardis E."/>
        </authorList>
    </citation>
    <scope>NUCLEOTIDE SEQUENCE [LARGE SCALE GENOMIC DNA]</scope>
</reference>
<dbReference type="InterPro" id="IPR042460">
    <property type="entry name" value="DCN1-like_PONY"/>
</dbReference>
<evidence type="ECO:0000256" key="5">
    <source>
        <dbReference type="SAM" id="MobiDB-lite"/>
    </source>
</evidence>
<dbReference type="Gene3D" id="1.10.238.10">
    <property type="entry name" value="EF-hand"/>
    <property type="match status" value="1"/>
</dbReference>
<dbReference type="GO" id="GO:0045116">
    <property type="term" value="P:protein neddylation"/>
    <property type="evidence" value="ECO:0007669"/>
    <property type="project" value="TreeGrafter"/>
</dbReference>
<dbReference type="GeneTree" id="ENSGT00940000154552"/>
<evidence type="ECO:0000256" key="1">
    <source>
        <dbReference type="ARBA" id="ARBA00004123"/>
    </source>
</evidence>
<keyword evidence="2" id="KW-0833">Ubl conjugation pathway</keyword>
<gene>
    <name evidence="7" type="primary">DCUN1D1</name>
</gene>
<evidence type="ECO:0000256" key="2">
    <source>
        <dbReference type="ARBA" id="ARBA00022786"/>
    </source>
</evidence>
<dbReference type="Pfam" id="PF03556">
    <property type="entry name" value="Cullin_binding"/>
    <property type="match status" value="1"/>
</dbReference>
<reference evidence="7" key="2">
    <citation type="submission" date="2025-08" db="UniProtKB">
        <authorList>
            <consortium name="Ensembl"/>
        </authorList>
    </citation>
    <scope>IDENTIFICATION</scope>
</reference>
<evidence type="ECO:0000313" key="8">
    <source>
        <dbReference type="Proteomes" id="UP000001595"/>
    </source>
</evidence>
<dbReference type="Ensembl" id="ENSPPYT00000048970.1">
    <property type="protein sequence ID" value="ENSPPYP00000025495.1"/>
    <property type="gene ID" value="ENSPPYG00000029837.2"/>
</dbReference>
<organism evidence="7 8">
    <name type="scientific">Pongo abelii</name>
    <name type="common">Sumatran orangutan</name>
    <name type="synonym">Pongo pygmaeus abelii</name>
    <dbReference type="NCBI Taxonomy" id="9601"/>
    <lineage>
        <taxon>Eukaryota</taxon>
        <taxon>Metazoa</taxon>
        <taxon>Chordata</taxon>
        <taxon>Craniata</taxon>
        <taxon>Vertebrata</taxon>
        <taxon>Euteleostomi</taxon>
        <taxon>Mammalia</taxon>
        <taxon>Eutheria</taxon>
        <taxon>Euarchontoglires</taxon>
        <taxon>Primates</taxon>
        <taxon>Haplorrhini</taxon>
        <taxon>Catarrhini</taxon>
        <taxon>Hominidae</taxon>
        <taxon>Pongo</taxon>
    </lineage>
</organism>
<evidence type="ECO:0000256" key="4">
    <source>
        <dbReference type="RuleBase" id="RU363131"/>
    </source>
</evidence>
<dbReference type="PROSITE" id="PS51229">
    <property type="entry name" value="DCUN1"/>
    <property type="match status" value="1"/>
</dbReference>
<feature type="compositionally biased region" description="Pro residues" evidence="5">
    <location>
        <begin position="20"/>
        <end position="38"/>
    </location>
</feature>
<dbReference type="GO" id="GO:0005634">
    <property type="term" value="C:nucleus"/>
    <property type="evidence" value="ECO:0007669"/>
    <property type="project" value="UniProtKB-SubCell"/>
</dbReference>
<dbReference type="Pfam" id="PF14555">
    <property type="entry name" value="UBA_4"/>
    <property type="match status" value="1"/>
</dbReference>
<keyword evidence="3" id="KW-0539">Nucleus</keyword>
<dbReference type="PANTHER" id="PTHR12281:SF10">
    <property type="entry name" value="DCN1-LIKE PROTEIN 1"/>
    <property type="match status" value="1"/>
</dbReference>
<dbReference type="Gene3D" id="1.10.8.10">
    <property type="entry name" value="DNA helicase RuvA subunit, C-terminal domain"/>
    <property type="match status" value="1"/>
</dbReference>
<accession>A0A8I5T9Q0</accession>
<dbReference type="GO" id="GO:0032182">
    <property type="term" value="F:ubiquitin-like protein binding"/>
    <property type="evidence" value="ECO:0007669"/>
    <property type="project" value="TreeGrafter"/>
</dbReference>
<dbReference type="AlphaFoldDB" id="A0A8I5T9Q0"/>
<name>A0A8I5T9Q0_PONAB</name>
<dbReference type="Proteomes" id="UP000001595">
    <property type="component" value="Chromosome 3"/>
</dbReference>
<dbReference type="FunFam" id="1.10.238.200:FF:000001">
    <property type="entry name" value="DCN1-like protein"/>
    <property type="match status" value="1"/>
</dbReference>
<evidence type="ECO:0000256" key="3">
    <source>
        <dbReference type="ARBA" id="ARBA00023242"/>
    </source>
</evidence>
<evidence type="ECO:0000313" key="7">
    <source>
        <dbReference type="Ensembl" id="ENSPPYP00000025495.1"/>
    </source>
</evidence>
<comment type="subcellular location">
    <subcellularLocation>
        <location evidence="1">Nucleus</location>
    </subcellularLocation>
</comment>
<dbReference type="GO" id="GO:0000151">
    <property type="term" value="C:ubiquitin ligase complex"/>
    <property type="evidence" value="ECO:0007669"/>
    <property type="project" value="TreeGrafter"/>
</dbReference>
<protein>
    <recommendedName>
        <fullName evidence="4">DCN1-like protein</fullName>
    </recommendedName>
    <alternativeName>
        <fullName evidence="4">Defective in cullin neddylation protein 1-like protein</fullName>
    </alternativeName>
</protein>
<reference evidence="7" key="3">
    <citation type="submission" date="2025-09" db="UniProtKB">
        <authorList>
            <consortium name="Ensembl"/>
        </authorList>
    </citation>
    <scope>IDENTIFICATION</scope>
</reference>
<sequence>MVRHCGRPPALPAGGRRCRAPPPRPPSVPRRPCSPEPRPAASVPLPGRGSPACLSLPPSPLPARAPPLRESRGGGAEPGLVGSPGEFGARGAAPVPLAGARRGWGRRWGGGRGWGNGPAPAPLPAPLCLAGDWGLGFRNKLKSSQKDKVRQFMIFTQSSEKTAVSCLSQNDWKLDVATDNFFQNPELYIRESVKGSLDRKKLEQLYNRYKDPQDENKIGIDGIQQFCDDLALDPASISVLIIAWKFRAATQCEFSKQEFMDGMTELGCDSIEKLKAQIPKMEQELKEPGRFKDFYQFTFNFAKNPGQKGLDLEMAIAYWNLVLNGRFKFLDLWNKFLLEHHKRSIPKDTWNLLLDFSTMIADDMSNYDEEEGLLPLWHICQRKGKKWSQTEIHASLITEGSTALKRRIFNPHRKNKA</sequence>
<keyword evidence="8" id="KW-1185">Reference proteome</keyword>
<dbReference type="GO" id="GO:2000436">
    <property type="term" value="P:positive regulation of protein neddylation"/>
    <property type="evidence" value="ECO:0007669"/>
    <property type="project" value="UniProtKB-ARBA"/>
</dbReference>
<dbReference type="FunFam" id="1.10.8.10:FF:000021">
    <property type="entry name" value="DCN1-like protein"/>
    <property type="match status" value="1"/>
</dbReference>